<dbReference type="SUPFAM" id="SSF53254">
    <property type="entry name" value="Phosphoglycerate mutase-like"/>
    <property type="match status" value="1"/>
</dbReference>
<proteinExistence type="predicted"/>
<comment type="caution">
    <text evidence="3">The sequence shown here is derived from an EMBL/GenBank/DDBJ whole genome shotgun (WGS) entry which is preliminary data.</text>
</comment>
<dbReference type="Pfam" id="PF00328">
    <property type="entry name" value="His_Phos_2"/>
    <property type="match status" value="1"/>
</dbReference>
<organism evidence="3 4">
    <name type="scientific">Sphingomonas paucimobilis NBRC 13935</name>
    <dbReference type="NCBI Taxonomy" id="1219050"/>
    <lineage>
        <taxon>Bacteria</taxon>
        <taxon>Pseudomonadati</taxon>
        <taxon>Pseudomonadota</taxon>
        <taxon>Alphaproteobacteria</taxon>
        <taxon>Sphingomonadales</taxon>
        <taxon>Sphingomonadaceae</taxon>
        <taxon>Sphingomonas</taxon>
    </lineage>
</organism>
<dbReference type="EMBL" id="BBJS01000036">
    <property type="protein sequence ID" value="GAN14390.1"/>
    <property type="molecule type" value="Genomic_DNA"/>
</dbReference>
<reference evidence="3 4" key="1">
    <citation type="submission" date="2014-08" db="EMBL/GenBank/DDBJ databases">
        <title>Whole genome shotgun sequence of Sphingomonas paucimobilis NBRC 13935.</title>
        <authorList>
            <person name="Hosoyama A."/>
            <person name="Hashimoto M."/>
            <person name="Hosoyama Y."/>
            <person name="Noguchi M."/>
            <person name="Uohara A."/>
            <person name="Ohji S."/>
            <person name="Katano-Makiyama Y."/>
            <person name="Ichikawa N."/>
            <person name="Kimura A."/>
            <person name="Yamazoe A."/>
            <person name="Fujita N."/>
        </authorList>
    </citation>
    <scope>NUCLEOTIDE SEQUENCE [LARGE SCALE GENOMIC DNA]</scope>
    <source>
        <strain evidence="3 4">NBRC 13935</strain>
    </source>
</reference>
<accession>A0A0C9M3I2</accession>
<keyword evidence="4" id="KW-1185">Reference proteome</keyword>
<protein>
    <submittedName>
        <fullName evidence="3">DNA, contig: SP636</fullName>
    </submittedName>
</protein>
<dbReference type="GeneID" id="78527883"/>
<feature type="region of interest" description="Disordered" evidence="1">
    <location>
        <begin position="58"/>
        <end position="80"/>
    </location>
</feature>
<feature type="chain" id="PRO_5002214966" evidence="2">
    <location>
        <begin position="27"/>
        <end position="414"/>
    </location>
</feature>
<evidence type="ECO:0000313" key="4">
    <source>
        <dbReference type="Proteomes" id="UP000032025"/>
    </source>
</evidence>
<dbReference type="InterPro" id="IPR033379">
    <property type="entry name" value="Acid_Pase_AS"/>
</dbReference>
<dbReference type="Gene3D" id="3.40.50.1240">
    <property type="entry name" value="Phosphoglycerate mutase-like"/>
    <property type="match status" value="2"/>
</dbReference>
<dbReference type="InterPro" id="IPR029033">
    <property type="entry name" value="His_PPase_superfam"/>
</dbReference>
<dbReference type="CDD" id="cd07061">
    <property type="entry name" value="HP_HAP_like"/>
    <property type="match status" value="1"/>
</dbReference>
<dbReference type="PROSITE" id="PS00616">
    <property type="entry name" value="HIS_ACID_PHOSPHAT_1"/>
    <property type="match status" value="1"/>
</dbReference>
<evidence type="ECO:0000313" key="3">
    <source>
        <dbReference type="EMBL" id="GAN14390.1"/>
    </source>
</evidence>
<dbReference type="RefSeq" id="WP_007404761.1">
    <property type="nucleotide sequence ID" value="NZ_BBJS01000036.1"/>
</dbReference>
<dbReference type="AlphaFoldDB" id="A0A0C9M3I2"/>
<evidence type="ECO:0000256" key="2">
    <source>
        <dbReference type="SAM" id="SignalP"/>
    </source>
</evidence>
<keyword evidence="2" id="KW-0732">Signal</keyword>
<dbReference type="Proteomes" id="UP000032025">
    <property type="component" value="Unassembled WGS sequence"/>
</dbReference>
<dbReference type="InterPro" id="IPR000560">
    <property type="entry name" value="His_Pase_clade-2"/>
</dbReference>
<evidence type="ECO:0000256" key="1">
    <source>
        <dbReference type="SAM" id="MobiDB-lite"/>
    </source>
</evidence>
<sequence length="414" mass="43418">MIAPVLRRSRALALLAALSVAAPALAQIRPAQAPAARTTGLTLDRVVGLMRHGVRAPLDGEVPHGTRTAKPWPRWTTPESHLTPHGAEALIAEARADRAKWVAQGLLPVTGCPAEGAVRIWTNSASRTIASGEAYAQGLAPDCKLPVGHRAPGQVDPLFEPLRARATRFDAKAAVADINRFTGGMDALVARHREGLRLLDTVLGCGDPKGCDPAGPARLTPSADGHGIDLSGPIRTASGTAQVLLLQYAEGLTPSVGGVPVDGAMLARLGGLHAALFDVYSRSPYMAGHQSAAFGRHMLDALTAARGSQIDMLVGHDTNVTALAALLGFDLVAPGYATNDAAPGGAILIQRWHDRQGQPFVTLSYRTQSPERIRSHAGTVTVTPVQVRGCPVGQPCPLDRFVTLMRERLAPLGG</sequence>
<gene>
    <name evidence="3" type="ORF">SP6_36_01100</name>
</gene>
<feature type="signal peptide" evidence="2">
    <location>
        <begin position="1"/>
        <end position="26"/>
    </location>
</feature>
<name>A0A0C9M3I2_SPHPI</name>